<evidence type="ECO:0000259" key="1">
    <source>
        <dbReference type="Pfam" id="PF07238"/>
    </source>
</evidence>
<dbReference type="AlphaFoldDB" id="A0A268EE06"/>
<dbReference type="EMBL" id="NPBY01000108">
    <property type="protein sequence ID" value="PAD71356.1"/>
    <property type="molecule type" value="Genomic_DNA"/>
</dbReference>
<dbReference type="SUPFAM" id="SSF141371">
    <property type="entry name" value="PilZ domain-like"/>
    <property type="match status" value="1"/>
</dbReference>
<dbReference type="OrthoDB" id="1951449at2"/>
<feature type="domain" description="PilZ" evidence="1">
    <location>
        <begin position="20"/>
        <end position="114"/>
    </location>
</feature>
<protein>
    <recommendedName>
        <fullName evidence="1">PilZ domain-containing protein</fullName>
    </recommendedName>
</protein>
<dbReference type="Proteomes" id="UP000215596">
    <property type="component" value="Unassembled WGS sequence"/>
</dbReference>
<reference evidence="2 3" key="1">
    <citation type="submission" date="2017-07" db="EMBL/GenBank/DDBJ databases">
        <title>Isolation and whole genome analysis of endospore-forming bacteria from heroin.</title>
        <authorList>
            <person name="Kalinowski J."/>
            <person name="Ahrens B."/>
            <person name="Al-Dilaimi A."/>
            <person name="Winkler A."/>
            <person name="Wibberg D."/>
            <person name="Schleenbecker U."/>
            <person name="Ruckert C."/>
            <person name="Wolfel R."/>
            <person name="Grass G."/>
        </authorList>
    </citation>
    <scope>NUCLEOTIDE SEQUENCE [LARGE SCALE GENOMIC DNA]</scope>
    <source>
        <strain evidence="2 3">7537-G1</strain>
    </source>
</reference>
<dbReference type="InterPro" id="IPR009875">
    <property type="entry name" value="PilZ_domain"/>
</dbReference>
<evidence type="ECO:0000313" key="2">
    <source>
        <dbReference type="EMBL" id="PAD71356.1"/>
    </source>
</evidence>
<gene>
    <name evidence="2" type="ORF">CHH67_24740</name>
</gene>
<sequence length="123" mass="14306">MVKRGEYLNMGNNIKDSEHQREFLRVPYGTVVSISKDDQEYRDYPIEDLSGGGVSFFAPESMFKEKDRIRGILYIEQKPVTFFAKIVRAAEHGHFAAEYVLIKESDRSKIIQAVLKEQLKYKK</sequence>
<dbReference type="Pfam" id="PF07238">
    <property type="entry name" value="PilZ"/>
    <property type="match status" value="1"/>
</dbReference>
<evidence type="ECO:0000313" key="3">
    <source>
        <dbReference type="Proteomes" id="UP000215596"/>
    </source>
</evidence>
<name>A0A268EE06_9BACL</name>
<comment type="caution">
    <text evidence="2">The sequence shown here is derived from an EMBL/GenBank/DDBJ whole genome shotgun (WGS) entry which is preliminary data.</text>
</comment>
<organism evidence="2 3">
    <name type="scientific">Paenibacillus campinasensis</name>
    <dbReference type="NCBI Taxonomy" id="66347"/>
    <lineage>
        <taxon>Bacteria</taxon>
        <taxon>Bacillati</taxon>
        <taxon>Bacillota</taxon>
        <taxon>Bacilli</taxon>
        <taxon>Bacillales</taxon>
        <taxon>Paenibacillaceae</taxon>
        <taxon>Paenibacillus</taxon>
    </lineage>
</organism>
<dbReference type="GO" id="GO:0035438">
    <property type="term" value="F:cyclic-di-GMP binding"/>
    <property type="evidence" value="ECO:0007669"/>
    <property type="project" value="InterPro"/>
</dbReference>
<dbReference type="Gene3D" id="2.40.10.220">
    <property type="entry name" value="predicted glycosyltransferase like domains"/>
    <property type="match status" value="1"/>
</dbReference>
<accession>A0A268EE06</accession>
<proteinExistence type="predicted"/>